<evidence type="ECO:0000313" key="1">
    <source>
        <dbReference type="EMBL" id="KJV66537.1"/>
    </source>
</evidence>
<evidence type="ECO:0000313" key="2">
    <source>
        <dbReference type="Proteomes" id="UP000033385"/>
    </source>
</evidence>
<name>A0A0F3NFQ3_ANAPH</name>
<proteinExistence type="predicted"/>
<dbReference type="PATRIC" id="fig|1359153.3.peg.1486"/>
<accession>A0A0F3NFQ3</accession>
<reference evidence="1 2" key="1">
    <citation type="submission" date="2015-01" db="EMBL/GenBank/DDBJ databases">
        <title>Genome Sequencing of Rickettsiales.</title>
        <authorList>
            <person name="Daugherty S.C."/>
            <person name="Su Q."/>
            <person name="Abolude K."/>
            <person name="Beier-Sexton M."/>
            <person name="Carlyon J.A."/>
            <person name="Carter R."/>
            <person name="Day N.P."/>
            <person name="Dumler S.J."/>
            <person name="Dyachenko V."/>
            <person name="Godinez A."/>
            <person name="Kurtti T.J."/>
            <person name="Lichay M."/>
            <person name="Mullins K.E."/>
            <person name="Ott S."/>
            <person name="Pappas-Brown V."/>
            <person name="Paris D.H."/>
            <person name="Patel P."/>
            <person name="Richards A.L."/>
            <person name="Sadzewicz L."/>
            <person name="Sears K."/>
            <person name="Seidman D."/>
            <person name="Sengamalay N."/>
            <person name="Stenos J."/>
            <person name="Tallon L.J."/>
            <person name="Vincent G."/>
            <person name="Fraser C.M."/>
            <person name="Munderloh U."/>
            <person name="Dunning-Hotopp J.C."/>
        </authorList>
    </citation>
    <scope>NUCLEOTIDE SEQUENCE [LARGE SCALE GENOMIC DNA]</scope>
    <source>
        <strain evidence="1 2">ApNP</strain>
    </source>
</reference>
<dbReference type="EMBL" id="LANW01000001">
    <property type="protein sequence ID" value="KJV66537.1"/>
    <property type="molecule type" value="Genomic_DNA"/>
</dbReference>
<protein>
    <submittedName>
        <fullName evidence="1">Uncharacterized protein</fullName>
    </submittedName>
</protein>
<sequence length="42" mass="4908">MDTQGKEIVQVLLKFLIPMLQCRFIFKSISVVSRVGILLQEW</sequence>
<organism evidence="1 2">
    <name type="scientific">Anaplasma phagocytophilum str. ApNP</name>
    <dbReference type="NCBI Taxonomy" id="1359153"/>
    <lineage>
        <taxon>Bacteria</taxon>
        <taxon>Pseudomonadati</taxon>
        <taxon>Pseudomonadota</taxon>
        <taxon>Alphaproteobacteria</taxon>
        <taxon>Rickettsiales</taxon>
        <taxon>Anaplasmataceae</taxon>
        <taxon>Anaplasma</taxon>
        <taxon>phagocytophilum group</taxon>
    </lineage>
</organism>
<dbReference type="Proteomes" id="UP000033385">
    <property type="component" value="Unassembled WGS sequence"/>
</dbReference>
<comment type="caution">
    <text evidence="1">The sequence shown here is derived from an EMBL/GenBank/DDBJ whole genome shotgun (WGS) entry which is preliminary data.</text>
</comment>
<dbReference type="AlphaFoldDB" id="A0A0F3NFQ3"/>
<gene>
    <name evidence="1" type="ORF">APHNP_1456</name>
</gene>